<accession>A0A8T0VZC5</accession>
<evidence type="ECO:0000256" key="1">
    <source>
        <dbReference type="SAM" id="MobiDB-lite"/>
    </source>
</evidence>
<dbReference type="Proteomes" id="UP000823388">
    <property type="component" value="Chromosome 2K"/>
</dbReference>
<keyword evidence="3" id="KW-1185">Reference proteome</keyword>
<reference evidence="2" key="1">
    <citation type="submission" date="2020-05" db="EMBL/GenBank/DDBJ databases">
        <title>WGS assembly of Panicum virgatum.</title>
        <authorList>
            <person name="Lovell J.T."/>
            <person name="Jenkins J."/>
            <person name="Shu S."/>
            <person name="Juenger T.E."/>
            <person name="Schmutz J."/>
        </authorList>
    </citation>
    <scope>NUCLEOTIDE SEQUENCE</scope>
    <source>
        <strain evidence="2">AP13</strain>
    </source>
</reference>
<sequence>MSVGPTCHFFYLSYFSLSSPLSLLFLSPARAALTARRALGRERPPVRCWRRGKPRGHAAPSPAPSAGGLRGAGVEADAGRRRGHSRARPSTPALWWRRRPYSSHAGLPPPGRGRRGGVWPWRGARARWIRRPWPLLPAAVRRGARAATRRCPDGAARPPYLQRRSRPLRVARPARPLRGSAERGGLARGGEARVRCHGLRTAAKPEHGVEAGVRHRGNNVGARGRRILGKNAVERGVAVAGVCAVELARCSGGGGRARAVLFLRPRARSARGGSVPGRLLPPLLEWGRGRREK</sequence>
<evidence type="ECO:0000313" key="2">
    <source>
        <dbReference type="EMBL" id="KAG2640490.1"/>
    </source>
</evidence>
<name>A0A8T0VZC5_PANVG</name>
<protein>
    <submittedName>
        <fullName evidence="2">Uncharacterized protein</fullName>
    </submittedName>
</protein>
<evidence type="ECO:0000313" key="3">
    <source>
        <dbReference type="Proteomes" id="UP000823388"/>
    </source>
</evidence>
<dbReference type="EMBL" id="CM029039">
    <property type="protein sequence ID" value="KAG2640490.1"/>
    <property type="molecule type" value="Genomic_DNA"/>
</dbReference>
<gene>
    <name evidence="2" type="ORF">PVAP13_2KG096916</name>
</gene>
<feature type="region of interest" description="Disordered" evidence="1">
    <location>
        <begin position="44"/>
        <end position="91"/>
    </location>
</feature>
<proteinExistence type="predicted"/>
<comment type="caution">
    <text evidence="2">The sequence shown here is derived from an EMBL/GenBank/DDBJ whole genome shotgun (WGS) entry which is preliminary data.</text>
</comment>
<feature type="compositionally biased region" description="Low complexity" evidence="1">
    <location>
        <begin position="57"/>
        <end position="67"/>
    </location>
</feature>
<organism evidence="2 3">
    <name type="scientific">Panicum virgatum</name>
    <name type="common">Blackwell switchgrass</name>
    <dbReference type="NCBI Taxonomy" id="38727"/>
    <lineage>
        <taxon>Eukaryota</taxon>
        <taxon>Viridiplantae</taxon>
        <taxon>Streptophyta</taxon>
        <taxon>Embryophyta</taxon>
        <taxon>Tracheophyta</taxon>
        <taxon>Spermatophyta</taxon>
        <taxon>Magnoliopsida</taxon>
        <taxon>Liliopsida</taxon>
        <taxon>Poales</taxon>
        <taxon>Poaceae</taxon>
        <taxon>PACMAD clade</taxon>
        <taxon>Panicoideae</taxon>
        <taxon>Panicodae</taxon>
        <taxon>Paniceae</taxon>
        <taxon>Panicinae</taxon>
        <taxon>Panicum</taxon>
        <taxon>Panicum sect. Hiantes</taxon>
    </lineage>
</organism>
<dbReference type="AlphaFoldDB" id="A0A8T0VZC5"/>